<dbReference type="CDD" id="cd02791">
    <property type="entry name" value="MopB_CT_Nitrate-R-NapA-like"/>
    <property type="match status" value="1"/>
</dbReference>
<dbReference type="Pfam" id="PF00384">
    <property type="entry name" value="Molybdopterin"/>
    <property type="match status" value="1"/>
</dbReference>
<dbReference type="SUPFAM" id="SSF53706">
    <property type="entry name" value="Formate dehydrogenase/DMSO reductase, domains 1-3"/>
    <property type="match status" value="1"/>
</dbReference>
<feature type="domain" description="4Fe-4S Mo/W bis-MGD-type" evidence="11">
    <location>
        <begin position="2"/>
        <end position="57"/>
    </location>
</feature>
<sequence>MADRIRTTCPYCGVGCGVIAEKAADGWVVRGDPEHPANYGRLCSKGTALGDTLGLETRLLHPVVDGRRTDWDSAITEVAGRIRAVTDLHGPDSFAFYLSGQLLTEDYYAANKLAKGYLGTANVDTNSRLCMASTVAGHRRAFGADTVPGCYDDLEQADLVVLVGSNLAWCHPVLFQRLKKAREQRATQVVVIDPRRTDSCDIADLHLALAPGSDVALFNGLLAHCEAAGVLDFAFIDAHTNGFTETLAAARADAVGTTGLDRALLTRFFDLFATTQKVVTVFSQGVNQSSAGTDKVNAIINVHLATGRIGHAGMGPFSVTGQPNAMGGREVGGLANQLAAHMGFDPASIDRVRRFWDAPKMAKKEGLKAVDLFRAIDAGKVKAVWIMATNPAVSLPETDLVRRALAKCPVVIVSDCVSDSDTLRYAHIKLPAHGWGEKSGTVTNSERTISRQLPFLSPAGEAKADWWTLARVAQALGHGEAFGWRGPEAIFREYAALTGFENGGSRDLDLSISQINDYDRFSPFQWGGKRFFGDGGFFTADRRAVLVPVSHRPPKESPTVAYPLRLNTGRYRDHWHTLTRTALAPRLSGHRDQALADIHPADAEKLGIIDGALVTVKSRLGRMIVRARLTTEQAPGQIFAPMHWNDCHTAQGLVGRLLPGHTDPQSGQPESKHAAVSVTPYATAWAGLLIAADAPTPLAPWWSRHRLDGAEATELAGSDNTQLDGLIEQLNSHFDGQVLEVRDRAKGIIRHAWVKDGKLQAALFIAPDRPDMARGWIAGLIGKALSDGSDRAAILAGKAPGRHIDQGPIICACFSVGLHTITRLIASGQAADVAQIGAALKAGTGCGSCIPELKALLGQREVAVA</sequence>
<dbReference type="InterPro" id="IPR027467">
    <property type="entry name" value="MopterinOxRdtase_cofactor_BS"/>
</dbReference>
<evidence type="ECO:0000256" key="7">
    <source>
        <dbReference type="ARBA" id="ARBA00023002"/>
    </source>
</evidence>
<dbReference type="InterPro" id="IPR041957">
    <property type="entry name" value="CT_Nitrate-R-NapA-like"/>
</dbReference>
<dbReference type="InterPro" id="IPR006655">
    <property type="entry name" value="Mopterin_OxRdtase_prok_CS"/>
</dbReference>
<protein>
    <submittedName>
        <fullName evidence="12">Nitrate reductase large subunit</fullName>
    </submittedName>
</protein>
<dbReference type="PROSITE" id="PS00551">
    <property type="entry name" value="MOLYBDOPTERIN_PROK_1"/>
    <property type="match status" value="1"/>
</dbReference>
<dbReference type="InterPro" id="IPR009010">
    <property type="entry name" value="Asp_de-COase-like_dom_sf"/>
</dbReference>
<dbReference type="GO" id="GO:0045333">
    <property type="term" value="P:cellular respiration"/>
    <property type="evidence" value="ECO:0007669"/>
    <property type="project" value="UniProtKB-ARBA"/>
</dbReference>
<keyword evidence="6" id="KW-0479">Metal-binding</keyword>
<dbReference type="GO" id="GO:0042128">
    <property type="term" value="P:nitrate assimilation"/>
    <property type="evidence" value="ECO:0007669"/>
    <property type="project" value="UniProtKB-KW"/>
</dbReference>
<evidence type="ECO:0000256" key="10">
    <source>
        <dbReference type="ARBA" id="ARBA00023063"/>
    </source>
</evidence>
<dbReference type="PROSITE" id="PS00932">
    <property type="entry name" value="MOLYBDOPTERIN_PROK_3"/>
    <property type="match status" value="1"/>
</dbReference>
<dbReference type="Pfam" id="PF04879">
    <property type="entry name" value="Molybdop_Fe4S4"/>
    <property type="match status" value="1"/>
</dbReference>
<keyword evidence="7" id="KW-0560">Oxidoreductase</keyword>
<accession>A4TX53</accession>
<dbReference type="GO" id="GO:0046872">
    <property type="term" value="F:metal ion binding"/>
    <property type="evidence" value="ECO:0007669"/>
    <property type="project" value="UniProtKB-KW"/>
</dbReference>
<evidence type="ECO:0000256" key="9">
    <source>
        <dbReference type="ARBA" id="ARBA00023014"/>
    </source>
</evidence>
<dbReference type="EMBL" id="CU459003">
    <property type="protein sequence ID" value="CAM75210.1"/>
    <property type="molecule type" value="Genomic_DNA"/>
</dbReference>
<reference evidence="12" key="1">
    <citation type="journal article" date="2007" name="J. Bacteriol.">
        <title>Comparative genome analysis of four magnetotactic bacteria reveals a complex set of group-specific genes implicated in magnetosome biomineralization and function.</title>
        <authorList>
            <person name="Richter M."/>
            <person name="Kube M."/>
            <person name="Bazylinski D.A."/>
            <person name="Lombardot T."/>
            <person name="Gloeckner F.O."/>
            <person name="Reinhardt R."/>
            <person name="Schueler D."/>
        </authorList>
    </citation>
    <scope>NUCLEOTIDE SEQUENCE</scope>
    <source>
        <strain evidence="12">MSR-1</strain>
    </source>
</reference>
<evidence type="ECO:0000256" key="6">
    <source>
        <dbReference type="ARBA" id="ARBA00022723"/>
    </source>
</evidence>
<dbReference type="InterPro" id="IPR041854">
    <property type="entry name" value="BFD-like_2Fe2S-bd_dom_sf"/>
</dbReference>
<evidence type="ECO:0000256" key="3">
    <source>
        <dbReference type="ARBA" id="ARBA00008747"/>
    </source>
</evidence>
<comment type="cofactor">
    <cofactor evidence="1">
        <name>Mo-bis(molybdopterin guanine dinucleotide)</name>
        <dbReference type="ChEBI" id="CHEBI:60539"/>
    </cofactor>
</comment>
<dbReference type="Gene3D" id="1.10.10.1100">
    <property type="entry name" value="BFD-like [2Fe-2S]-binding domain"/>
    <property type="match status" value="1"/>
</dbReference>
<dbReference type="Pfam" id="PF01568">
    <property type="entry name" value="Molydop_binding"/>
    <property type="match status" value="1"/>
</dbReference>
<dbReference type="GO" id="GO:0043546">
    <property type="term" value="F:molybdopterin cofactor binding"/>
    <property type="evidence" value="ECO:0007669"/>
    <property type="project" value="InterPro"/>
</dbReference>
<keyword evidence="5" id="KW-0500">Molybdenum</keyword>
<keyword evidence="9" id="KW-0411">Iron-sulfur</keyword>
<organism evidence="12">
    <name type="scientific">Magnetospirillum gryphiswaldense</name>
    <dbReference type="NCBI Taxonomy" id="55518"/>
    <lineage>
        <taxon>Bacteria</taxon>
        <taxon>Pseudomonadati</taxon>
        <taxon>Pseudomonadota</taxon>
        <taxon>Alphaproteobacteria</taxon>
        <taxon>Rhodospirillales</taxon>
        <taxon>Rhodospirillaceae</taxon>
        <taxon>Magnetospirillum</taxon>
    </lineage>
</organism>
<evidence type="ECO:0000256" key="1">
    <source>
        <dbReference type="ARBA" id="ARBA00001942"/>
    </source>
</evidence>
<dbReference type="InterPro" id="IPR007419">
    <property type="entry name" value="BFD-like_2Fe2S-bd_dom"/>
</dbReference>
<dbReference type="GO" id="GO:0051539">
    <property type="term" value="F:4 iron, 4 sulfur cluster binding"/>
    <property type="evidence" value="ECO:0007669"/>
    <property type="project" value="UniProtKB-KW"/>
</dbReference>
<comment type="similarity">
    <text evidence="3">Belongs to the prokaryotic molybdopterin-containing oxidoreductase family. NasA/NapA/NarB subfamily.</text>
</comment>
<dbReference type="InterPro" id="IPR006657">
    <property type="entry name" value="MoPterin_dinucl-bd_dom"/>
</dbReference>
<dbReference type="PANTHER" id="PTHR43105:SF9">
    <property type="entry name" value="NADPH-FE(3+) OXIDOREDUCTASE SUBUNIT ALPHA"/>
    <property type="match status" value="1"/>
</dbReference>
<evidence type="ECO:0000256" key="2">
    <source>
        <dbReference type="ARBA" id="ARBA00001966"/>
    </source>
</evidence>
<dbReference type="CDD" id="cd02754">
    <property type="entry name" value="MopB_Nitrate-R-NapA-like"/>
    <property type="match status" value="1"/>
</dbReference>
<dbReference type="InterPro" id="IPR006656">
    <property type="entry name" value="Mopterin_OxRdtase"/>
</dbReference>
<dbReference type="SUPFAM" id="SSF50692">
    <property type="entry name" value="ADC-like"/>
    <property type="match status" value="1"/>
</dbReference>
<evidence type="ECO:0000259" key="11">
    <source>
        <dbReference type="PROSITE" id="PS51669"/>
    </source>
</evidence>
<dbReference type="InterPro" id="IPR006963">
    <property type="entry name" value="Mopterin_OxRdtase_4Fe-4S_dom"/>
</dbReference>
<dbReference type="SMART" id="SM00926">
    <property type="entry name" value="Molybdop_Fe4S4"/>
    <property type="match status" value="1"/>
</dbReference>
<name>A4TX53_9PROT</name>
<gene>
    <name evidence="12" type="ORF">MGR_1661</name>
</gene>
<dbReference type="GO" id="GO:1990204">
    <property type="term" value="C:oxidoreductase complex"/>
    <property type="evidence" value="ECO:0007669"/>
    <property type="project" value="UniProtKB-ARBA"/>
</dbReference>
<evidence type="ECO:0000313" key="12">
    <source>
        <dbReference type="EMBL" id="CAM75210.1"/>
    </source>
</evidence>
<dbReference type="RefSeq" id="WP_106002368.1">
    <property type="nucleotide sequence ID" value="NZ_CP027527.1"/>
</dbReference>
<keyword evidence="4" id="KW-0004">4Fe-4S</keyword>
<dbReference type="Gene3D" id="3.40.50.740">
    <property type="match status" value="1"/>
</dbReference>
<dbReference type="Gene3D" id="2.40.40.20">
    <property type="match status" value="1"/>
</dbReference>
<dbReference type="PROSITE" id="PS51669">
    <property type="entry name" value="4FE4S_MOW_BIS_MGD"/>
    <property type="match status" value="1"/>
</dbReference>
<evidence type="ECO:0000256" key="8">
    <source>
        <dbReference type="ARBA" id="ARBA00023004"/>
    </source>
</evidence>
<dbReference type="AlphaFoldDB" id="A4TX53"/>
<dbReference type="GO" id="GO:0016491">
    <property type="term" value="F:oxidoreductase activity"/>
    <property type="evidence" value="ECO:0007669"/>
    <property type="project" value="UniProtKB-KW"/>
</dbReference>
<dbReference type="Gene3D" id="3.40.228.10">
    <property type="entry name" value="Dimethylsulfoxide Reductase, domain 2"/>
    <property type="match status" value="1"/>
</dbReference>
<dbReference type="PANTHER" id="PTHR43105">
    <property type="entry name" value="RESPIRATORY NITRATE REDUCTASE"/>
    <property type="match status" value="1"/>
</dbReference>
<dbReference type="InterPro" id="IPR050123">
    <property type="entry name" value="Prok_molybdopt-oxidoreductase"/>
</dbReference>
<keyword evidence="10" id="KW-0534">Nitrate assimilation</keyword>
<dbReference type="Pfam" id="PF04324">
    <property type="entry name" value="Fer2_BFD"/>
    <property type="match status" value="1"/>
</dbReference>
<comment type="cofactor">
    <cofactor evidence="2">
        <name>[4Fe-4S] cluster</name>
        <dbReference type="ChEBI" id="CHEBI:49883"/>
    </cofactor>
</comment>
<evidence type="ECO:0000256" key="4">
    <source>
        <dbReference type="ARBA" id="ARBA00022485"/>
    </source>
</evidence>
<dbReference type="GO" id="GO:0016020">
    <property type="term" value="C:membrane"/>
    <property type="evidence" value="ECO:0007669"/>
    <property type="project" value="TreeGrafter"/>
</dbReference>
<dbReference type="Gene3D" id="2.20.25.90">
    <property type="entry name" value="ADC-like domains"/>
    <property type="match status" value="1"/>
</dbReference>
<keyword evidence="8" id="KW-0408">Iron</keyword>
<evidence type="ECO:0000256" key="5">
    <source>
        <dbReference type="ARBA" id="ARBA00022505"/>
    </source>
</evidence>
<proteinExistence type="inferred from homology"/>